<keyword evidence="4 9" id="KW-0067">ATP-binding</keyword>
<keyword evidence="5 10" id="KW-0694">RNA-binding</keyword>
<keyword evidence="3 9" id="KW-0547">Nucleotide-binding</keyword>
<evidence type="ECO:0000256" key="2">
    <source>
        <dbReference type="ARBA" id="ARBA00022598"/>
    </source>
</evidence>
<evidence type="ECO:0000256" key="6">
    <source>
        <dbReference type="ARBA" id="ARBA00022917"/>
    </source>
</evidence>
<dbReference type="EC" id="6.1.1.1" evidence="9"/>
<protein>
    <recommendedName>
        <fullName evidence="9">Tyrosine--tRNA ligase</fullName>
        <ecNumber evidence="9">6.1.1.1</ecNumber>
    </recommendedName>
    <alternativeName>
        <fullName evidence="9">Tyrosyl-tRNA synthetase</fullName>
        <shortName evidence="9">TyrRS</shortName>
    </alternativeName>
</protein>
<dbReference type="InterPro" id="IPR024088">
    <property type="entry name" value="Tyr-tRNA-ligase_bac-type"/>
</dbReference>
<dbReference type="InterPro" id="IPR002307">
    <property type="entry name" value="Tyr-tRNA-ligase"/>
</dbReference>
<dbReference type="Pfam" id="PF00579">
    <property type="entry name" value="tRNA-synt_1b"/>
    <property type="match status" value="1"/>
</dbReference>
<dbReference type="GO" id="GO:0004831">
    <property type="term" value="F:tyrosine-tRNA ligase activity"/>
    <property type="evidence" value="ECO:0007669"/>
    <property type="project" value="UniProtKB-EC"/>
</dbReference>
<dbReference type="PANTHER" id="PTHR11766">
    <property type="entry name" value="TYROSYL-TRNA SYNTHETASE"/>
    <property type="match status" value="1"/>
</dbReference>
<dbReference type="InterPro" id="IPR002305">
    <property type="entry name" value="aa-tRNA-synth_Ic"/>
</dbReference>
<evidence type="ECO:0000313" key="13">
    <source>
        <dbReference type="Proteomes" id="UP001379533"/>
    </source>
</evidence>
<dbReference type="InterPro" id="IPR014729">
    <property type="entry name" value="Rossmann-like_a/b/a_fold"/>
</dbReference>
<keyword evidence="1 9" id="KW-0963">Cytoplasm</keyword>
<evidence type="ECO:0000256" key="3">
    <source>
        <dbReference type="ARBA" id="ARBA00022741"/>
    </source>
</evidence>
<comment type="subunit">
    <text evidence="9">Homodimer.</text>
</comment>
<organism evidence="12 13">
    <name type="scientific">Pendulispora brunnea</name>
    <dbReference type="NCBI Taxonomy" id="2905690"/>
    <lineage>
        <taxon>Bacteria</taxon>
        <taxon>Pseudomonadati</taxon>
        <taxon>Myxococcota</taxon>
        <taxon>Myxococcia</taxon>
        <taxon>Myxococcales</taxon>
        <taxon>Sorangiineae</taxon>
        <taxon>Pendulisporaceae</taxon>
        <taxon>Pendulispora</taxon>
    </lineage>
</organism>
<comment type="catalytic activity">
    <reaction evidence="8 9">
        <text>tRNA(Tyr) + L-tyrosine + ATP = L-tyrosyl-tRNA(Tyr) + AMP + diphosphate + H(+)</text>
        <dbReference type="Rhea" id="RHEA:10220"/>
        <dbReference type="Rhea" id="RHEA-COMP:9706"/>
        <dbReference type="Rhea" id="RHEA-COMP:9707"/>
        <dbReference type="ChEBI" id="CHEBI:15378"/>
        <dbReference type="ChEBI" id="CHEBI:30616"/>
        <dbReference type="ChEBI" id="CHEBI:33019"/>
        <dbReference type="ChEBI" id="CHEBI:58315"/>
        <dbReference type="ChEBI" id="CHEBI:78442"/>
        <dbReference type="ChEBI" id="CHEBI:78536"/>
        <dbReference type="ChEBI" id="CHEBI:456215"/>
        <dbReference type="EC" id="6.1.1.1"/>
    </reaction>
</comment>
<dbReference type="EMBL" id="CP089982">
    <property type="protein sequence ID" value="WXA91882.1"/>
    <property type="molecule type" value="Genomic_DNA"/>
</dbReference>
<dbReference type="PRINTS" id="PR01040">
    <property type="entry name" value="TRNASYNTHTYR"/>
</dbReference>
<comment type="similarity">
    <text evidence="9">Belongs to the class-I aminoacyl-tRNA synthetase family. TyrS type 2 subfamily.</text>
</comment>
<sequence length="416" mass="46751">MPFAPVAEQMAVLTRGVVDLHVPSELEQRLERSRATGTPLRVKLGLDPTRPDLHVGHAVVLSKMRQFQDLGHQVILLIGSFTAMVGDPTGQNDQRPRLSREDVMSAAKTYTDQAFKILDEKTVELRWNSEWLEKLSANDMVELMAKMTVARMLERNDFGQRFSEGRPIFQHEFLYPLLQGYDSVALKCDIELGGTDQLFNLLVGRDIMPRYGQTPQMVLTMPILEGTDARMENGRVVGKKMSKSLGNYIGLDEDPLTQYRKVMQIDDDVIFRYFELLSSRSNEEIATLKEARRTGERSPQEIKGLFGREIVTRFHSAGAAEEAAAEFQRIYSGDALPTDIAEQTVATDGATLWIAKALSSTGLVKSTGEGKRLVEQGGVEVDQQRVTDPQLQLERGKRYLLRVGSKNRRFVYITVG</sequence>
<evidence type="ECO:0000256" key="9">
    <source>
        <dbReference type="HAMAP-Rule" id="MF_02007"/>
    </source>
</evidence>
<proteinExistence type="inferred from homology"/>
<dbReference type="CDD" id="cd00805">
    <property type="entry name" value="TyrRS_core"/>
    <property type="match status" value="1"/>
</dbReference>
<dbReference type="SMART" id="SM00363">
    <property type="entry name" value="S4"/>
    <property type="match status" value="1"/>
</dbReference>
<evidence type="ECO:0000256" key="8">
    <source>
        <dbReference type="ARBA" id="ARBA00048248"/>
    </source>
</evidence>
<keyword evidence="6 9" id="KW-0648">Protein biosynthesis</keyword>
<dbReference type="NCBIfam" id="TIGR00234">
    <property type="entry name" value="tyrS"/>
    <property type="match status" value="1"/>
</dbReference>
<reference evidence="12 13" key="1">
    <citation type="submission" date="2021-12" db="EMBL/GenBank/DDBJ databases">
        <title>Discovery of the Pendulisporaceae a myxobacterial family with distinct sporulation behavior and unique specialized metabolism.</title>
        <authorList>
            <person name="Garcia R."/>
            <person name="Popoff A."/>
            <person name="Bader C.D."/>
            <person name="Loehr J."/>
            <person name="Walesch S."/>
            <person name="Walt C."/>
            <person name="Boldt J."/>
            <person name="Bunk B."/>
            <person name="Haeckl F.J.F.P.J."/>
            <person name="Gunesch A.P."/>
            <person name="Birkelbach J."/>
            <person name="Nuebel U."/>
            <person name="Pietschmann T."/>
            <person name="Bach T."/>
            <person name="Mueller R."/>
        </authorList>
    </citation>
    <scope>NUCLEOTIDE SEQUENCE [LARGE SCALE GENOMIC DNA]</scope>
    <source>
        <strain evidence="12 13">MSr12523</strain>
    </source>
</reference>
<comment type="subcellular location">
    <subcellularLocation>
        <location evidence="9">Cytoplasm</location>
    </subcellularLocation>
</comment>
<evidence type="ECO:0000256" key="4">
    <source>
        <dbReference type="ARBA" id="ARBA00022840"/>
    </source>
</evidence>
<keyword evidence="13" id="KW-1185">Reference proteome</keyword>
<dbReference type="PANTHER" id="PTHR11766:SF1">
    <property type="entry name" value="TYROSINE--TRNA LIGASE"/>
    <property type="match status" value="1"/>
</dbReference>
<dbReference type="Gene3D" id="3.40.50.620">
    <property type="entry name" value="HUPs"/>
    <property type="match status" value="1"/>
</dbReference>
<accession>A0ABZ2K3V1</accession>
<evidence type="ECO:0000259" key="11">
    <source>
        <dbReference type="SMART" id="SM00363"/>
    </source>
</evidence>
<dbReference type="Proteomes" id="UP001379533">
    <property type="component" value="Chromosome"/>
</dbReference>
<dbReference type="Pfam" id="PF01479">
    <property type="entry name" value="S4"/>
    <property type="match status" value="1"/>
</dbReference>
<dbReference type="Gene3D" id="3.10.290.10">
    <property type="entry name" value="RNA-binding S4 domain"/>
    <property type="match status" value="1"/>
</dbReference>
<evidence type="ECO:0000256" key="7">
    <source>
        <dbReference type="ARBA" id="ARBA00023146"/>
    </source>
</evidence>
<evidence type="ECO:0000256" key="5">
    <source>
        <dbReference type="ARBA" id="ARBA00022884"/>
    </source>
</evidence>
<dbReference type="SUPFAM" id="SSF55174">
    <property type="entry name" value="Alpha-L RNA-binding motif"/>
    <property type="match status" value="1"/>
</dbReference>
<feature type="domain" description="RNA-binding S4" evidence="11">
    <location>
        <begin position="352"/>
        <end position="414"/>
    </location>
</feature>
<comment type="function">
    <text evidence="9">Catalyzes the attachment of tyrosine to tRNA(Tyr) in a two-step reaction: tyrosine is first activated by ATP to form Tyr-AMP and then transferred to the acceptor end of tRNA(Tyr).</text>
</comment>
<dbReference type="CDD" id="cd00165">
    <property type="entry name" value="S4"/>
    <property type="match status" value="1"/>
</dbReference>
<keyword evidence="2 9" id="KW-0436">Ligase</keyword>
<dbReference type="PROSITE" id="PS50889">
    <property type="entry name" value="S4"/>
    <property type="match status" value="1"/>
</dbReference>
<evidence type="ECO:0000256" key="10">
    <source>
        <dbReference type="PROSITE-ProRule" id="PRU00182"/>
    </source>
</evidence>
<dbReference type="HAMAP" id="MF_02007">
    <property type="entry name" value="Tyr_tRNA_synth_type2"/>
    <property type="match status" value="1"/>
</dbReference>
<name>A0ABZ2K3V1_9BACT</name>
<dbReference type="RefSeq" id="WP_394842499.1">
    <property type="nucleotide sequence ID" value="NZ_CP089982.1"/>
</dbReference>
<feature type="short sequence motif" description="'KMSKS' region" evidence="9">
    <location>
        <begin position="240"/>
        <end position="244"/>
    </location>
</feature>
<evidence type="ECO:0000313" key="12">
    <source>
        <dbReference type="EMBL" id="WXA91882.1"/>
    </source>
</evidence>
<feature type="short sequence motif" description="'HIGH' region" evidence="9">
    <location>
        <begin position="48"/>
        <end position="57"/>
    </location>
</feature>
<evidence type="ECO:0000256" key="1">
    <source>
        <dbReference type="ARBA" id="ARBA00022490"/>
    </source>
</evidence>
<dbReference type="InterPro" id="IPR024108">
    <property type="entry name" value="Tyr-tRNA-ligase_bac_2"/>
</dbReference>
<dbReference type="Gene3D" id="1.10.240.10">
    <property type="entry name" value="Tyrosyl-Transfer RNA Synthetase"/>
    <property type="match status" value="1"/>
</dbReference>
<dbReference type="InterPro" id="IPR002942">
    <property type="entry name" value="S4_RNA-bd"/>
</dbReference>
<dbReference type="SUPFAM" id="SSF52374">
    <property type="entry name" value="Nucleotidylyl transferase"/>
    <property type="match status" value="1"/>
</dbReference>
<feature type="binding site" evidence="9">
    <location>
        <position position="243"/>
    </location>
    <ligand>
        <name>ATP</name>
        <dbReference type="ChEBI" id="CHEBI:30616"/>
    </ligand>
</feature>
<gene>
    <name evidence="9 12" type="primary">tyrS</name>
    <name evidence="12" type="ORF">LZC95_36200</name>
</gene>
<dbReference type="InterPro" id="IPR036986">
    <property type="entry name" value="S4_RNA-bd_sf"/>
</dbReference>
<keyword evidence="7 9" id="KW-0030">Aminoacyl-tRNA synthetase</keyword>